<name>A0A2W5WIX0_9CAUL</name>
<evidence type="ECO:0000256" key="4">
    <source>
        <dbReference type="SAM" id="SignalP"/>
    </source>
</evidence>
<evidence type="ECO:0000313" key="7">
    <source>
        <dbReference type="Proteomes" id="UP000249393"/>
    </source>
</evidence>
<dbReference type="CDD" id="cd13401">
    <property type="entry name" value="Slt70-like"/>
    <property type="match status" value="1"/>
</dbReference>
<comment type="similarity">
    <text evidence="1">Belongs to the transglycosylase Slt family.</text>
</comment>
<dbReference type="GO" id="GO:0016020">
    <property type="term" value="C:membrane"/>
    <property type="evidence" value="ECO:0007669"/>
    <property type="project" value="InterPro"/>
</dbReference>
<dbReference type="SUPFAM" id="SSF53955">
    <property type="entry name" value="Lysozyme-like"/>
    <property type="match status" value="1"/>
</dbReference>
<dbReference type="InterPro" id="IPR008258">
    <property type="entry name" value="Transglycosylase_SLT_dom_1"/>
</dbReference>
<dbReference type="InterPro" id="IPR008939">
    <property type="entry name" value="Lytic_TGlycosylase_superhlx_U"/>
</dbReference>
<dbReference type="Proteomes" id="UP000249393">
    <property type="component" value="Unassembled WGS sequence"/>
</dbReference>
<dbReference type="PANTHER" id="PTHR37423:SF2">
    <property type="entry name" value="MEMBRANE-BOUND LYTIC MUREIN TRANSGLYCOSYLASE C"/>
    <property type="match status" value="1"/>
</dbReference>
<dbReference type="InterPro" id="IPR023346">
    <property type="entry name" value="Lysozyme-like_dom_sf"/>
</dbReference>
<dbReference type="PROSITE" id="PS00922">
    <property type="entry name" value="TRANSGLYCOSYLASE"/>
    <property type="match status" value="1"/>
</dbReference>
<feature type="domain" description="Transglycosylase SLT" evidence="5">
    <location>
        <begin position="356"/>
        <end position="457"/>
    </location>
</feature>
<comment type="caution">
    <text evidence="6">The sequence shown here is derived from an EMBL/GenBank/DDBJ whole genome shotgun (WGS) entry which is preliminary data.</text>
</comment>
<comment type="similarity">
    <text evidence="2">Belongs to the virb1 family.</text>
</comment>
<dbReference type="SUPFAM" id="SSF48435">
    <property type="entry name" value="Bacterial muramidases"/>
    <property type="match status" value="1"/>
</dbReference>
<feature type="chain" id="PRO_5015915077" evidence="4">
    <location>
        <begin position="24"/>
        <end position="532"/>
    </location>
</feature>
<protein>
    <submittedName>
        <fullName evidence="6">Lytic transglycosylase</fullName>
    </submittedName>
</protein>
<evidence type="ECO:0000256" key="3">
    <source>
        <dbReference type="ARBA" id="ARBA00022729"/>
    </source>
</evidence>
<organism evidence="6 7">
    <name type="scientific">Caulobacter segnis</name>
    <dbReference type="NCBI Taxonomy" id="88688"/>
    <lineage>
        <taxon>Bacteria</taxon>
        <taxon>Pseudomonadati</taxon>
        <taxon>Pseudomonadota</taxon>
        <taxon>Alphaproteobacteria</taxon>
        <taxon>Caulobacterales</taxon>
        <taxon>Caulobacteraceae</taxon>
        <taxon>Caulobacter</taxon>
    </lineage>
</organism>
<sequence>MQLWTRALAVVSAFLLSFTIAHASALEPLSQDDARAYRAAFAAVDRGDFDAAEAAFANTRDRSLSGRLAFAKLMHPTLYAARYDELTGWLDRYADEAGAERIYALAVKRKPAGKAVAAPMAPALFVAGDRKPPAADKGRAAREAYYSGDVRRALSLAIASGERWIAGLSAYRLGDAGQAQRFFQQVADDPGQDEWMRAAGAFWAARAASQAGGEDRARQWLVKASAAPHTFYGMIASRQLALAGMATSDDLEDPIAALLTRAAYAGPDSASLDRLLRSDPRAHRAAALAQIGRWREAGEELRAGLSLAESENLRGDWTTLALALNANAPLNAGRPTRRVGGEDYPLPALEPIGGFTLDKALVYALVRQESRFDPLAVSNAGAVGLMQVMPVAAARAAGDDKLLADTTPLFDPAFNLRVGQDYFTWLMDRGLQSPDILRAVAAYNGGPGTLNRTLQQLGADCDSLLLIESLPFQETRNYVEKVMASYWTYRRLMGAENRTLDAVASGARLVDFRLDPKVQQVTSIGELVSALP</sequence>
<dbReference type="Gene3D" id="1.25.20.10">
    <property type="entry name" value="Bacterial muramidases"/>
    <property type="match status" value="1"/>
</dbReference>
<proteinExistence type="inferred from homology"/>
<dbReference type="EMBL" id="QFQZ01000037">
    <property type="protein sequence ID" value="PZR33728.1"/>
    <property type="molecule type" value="Genomic_DNA"/>
</dbReference>
<accession>A0A2W5WIX0</accession>
<gene>
    <name evidence="6" type="ORF">DI526_12550</name>
</gene>
<dbReference type="AlphaFoldDB" id="A0A2W5WIX0"/>
<evidence type="ECO:0000313" key="6">
    <source>
        <dbReference type="EMBL" id="PZR33728.1"/>
    </source>
</evidence>
<evidence type="ECO:0000259" key="5">
    <source>
        <dbReference type="Pfam" id="PF01464"/>
    </source>
</evidence>
<dbReference type="PANTHER" id="PTHR37423">
    <property type="entry name" value="SOLUBLE LYTIC MUREIN TRANSGLYCOSYLASE-RELATED"/>
    <property type="match status" value="1"/>
</dbReference>
<dbReference type="GO" id="GO:0008933">
    <property type="term" value="F:peptidoglycan lytic transglycosylase activity"/>
    <property type="evidence" value="ECO:0007669"/>
    <property type="project" value="InterPro"/>
</dbReference>
<dbReference type="RefSeq" id="WP_304278359.1">
    <property type="nucleotide sequence ID" value="NZ_QFQZ01000037.1"/>
</dbReference>
<reference evidence="6 7" key="1">
    <citation type="submission" date="2017-08" db="EMBL/GenBank/DDBJ databases">
        <title>Infants hospitalized years apart are colonized by the same room-sourced microbial strains.</title>
        <authorList>
            <person name="Brooks B."/>
            <person name="Olm M.R."/>
            <person name="Firek B.A."/>
            <person name="Baker R."/>
            <person name="Thomas B.C."/>
            <person name="Morowitz M.J."/>
            <person name="Banfield J.F."/>
        </authorList>
    </citation>
    <scope>NUCLEOTIDE SEQUENCE [LARGE SCALE GENOMIC DNA]</scope>
    <source>
        <strain evidence="6">S2_003_000_R2_4</strain>
    </source>
</reference>
<dbReference type="Gene3D" id="1.10.530.10">
    <property type="match status" value="1"/>
</dbReference>
<dbReference type="GO" id="GO:0000270">
    <property type="term" value="P:peptidoglycan metabolic process"/>
    <property type="evidence" value="ECO:0007669"/>
    <property type="project" value="InterPro"/>
</dbReference>
<feature type="signal peptide" evidence="4">
    <location>
        <begin position="1"/>
        <end position="23"/>
    </location>
</feature>
<evidence type="ECO:0000256" key="1">
    <source>
        <dbReference type="ARBA" id="ARBA00007734"/>
    </source>
</evidence>
<evidence type="ECO:0000256" key="2">
    <source>
        <dbReference type="ARBA" id="ARBA00009387"/>
    </source>
</evidence>
<dbReference type="GO" id="GO:0042597">
    <property type="term" value="C:periplasmic space"/>
    <property type="evidence" value="ECO:0007669"/>
    <property type="project" value="InterPro"/>
</dbReference>
<dbReference type="Pfam" id="PF01464">
    <property type="entry name" value="SLT"/>
    <property type="match status" value="1"/>
</dbReference>
<dbReference type="GO" id="GO:0004553">
    <property type="term" value="F:hydrolase activity, hydrolyzing O-glycosyl compounds"/>
    <property type="evidence" value="ECO:0007669"/>
    <property type="project" value="InterPro"/>
</dbReference>
<dbReference type="InterPro" id="IPR000189">
    <property type="entry name" value="Transglyc_AS"/>
</dbReference>
<keyword evidence="3 4" id="KW-0732">Signal</keyword>